<dbReference type="SMART" id="SM00855">
    <property type="entry name" value="PGAM"/>
    <property type="match status" value="1"/>
</dbReference>
<dbReference type="EMBL" id="RHHB01000048">
    <property type="protein sequence ID" value="RNB45415.1"/>
    <property type="molecule type" value="Genomic_DNA"/>
</dbReference>
<feature type="active site" description="Tele-phosphohistidine intermediate" evidence="1">
    <location>
        <position position="9"/>
    </location>
</feature>
<dbReference type="GO" id="GO:0016791">
    <property type="term" value="F:phosphatase activity"/>
    <property type="evidence" value="ECO:0007669"/>
    <property type="project" value="TreeGrafter"/>
</dbReference>
<proteinExistence type="predicted"/>
<dbReference type="SUPFAM" id="SSF53254">
    <property type="entry name" value="Phosphoglycerate mutase-like"/>
    <property type="match status" value="1"/>
</dbReference>
<dbReference type="CDD" id="cd07067">
    <property type="entry name" value="HP_PGM_like"/>
    <property type="match status" value="1"/>
</dbReference>
<dbReference type="GO" id="GO:0005737">
    <property type="term" value="C:cytoplasm"/>
    <property type="evidence" value="ECO:0007669"/>
    <property type="project" value="TreeGrafter"/>
</dbReference>
<dbReference type="Gene3D" id="3.40.50.1240">
    <property type="entry name" value="Phosphoglycerate mutase-like"/>
    <property type="match status" value="1"/>
</dbReference>
<organism evidence="3 4">
    <name type="scientific">Agromyces tardus</name>
    <dbReference type="NCBI Taxonomy" id="2583849"/>
    <lineage>
        <taxon>Bacteria</taxon>
        <taxon>Bacillati</taxon>
        <taxon>Actinomycetota</taxon>
        <taxon>Actinomycetes</taxon>
        <taxon>Micrococcales</taxon>
        <taxon>Microbacteriaceae</taxon>
        <taxon>Agromyces</taxon>
    </lineage>
</organism>
<dbReference type="Proteomes" id="UP000275048">
    <property type="component" value="Unassembled WGS sequence"/>
</dbReference>
<sequence>MTTLFLARHGETVWHAEHRYAGSSDVELTDHGLVQADELGEWAKRARLSAVVSSSLSRARITAQPAVAASGLELRVDPRLIEVDFGAGEGLTPAELAERMPAEWAAFERHPARQPLPGGESGVEGIARAKPALEELVEEFGVDPAAIGGSAASRHGDRVLVVMHATLMRLLLCDWLGIDPDRYRDLFPEVENCTLTPVRFEAVEGRMQPRLLGFNLPTSR</sequence>
<feature type="active site" description="Proton donor/acceptor" evidence="1">
    <location>
        <position position="82"/>
    </location>
</feature>
<dbReference type="Pfam" id="PF00300">
    <property type="entry name" value="His_Phos_1"/>
    <property type="match status" value="1"/>
</dbReference>
<dbReference type="InterPro" id="IPR029033">
    <property type="entry name" value="His_PPase_superfam"/>
</dbReference>
<evidence type="ECO:0000313" key="4">
    <source>
        <dbReference type="Proteomes" id="UP000275048"/>
    </source>
</evidence>
<gene>
    <name evidence="3" type="ORF">EDM22_16170</name>
</gene>
<accession>A0A3M8A4A7</accession>
<evidence type="ECO:0000256" key="2">
    <source>
        <dbReference type="PIRSR" id="PIRSR613078-2"/>
    </source>
</evidence>
<evidence type="ECO:0000256" key="1">
    <source>
        <dbReference type="PIRSR" id="PIRSR613078-1"/>
    </source>
</evidence>
<keyword evidence="4" id="KW-1185">Reference proteome</keyword>
<reference evidence="3 4" key="1">
    <citation type="submission" date="2018-10" db="EMBL/GenBank/DDBJ databases">
        <title>Isolation, diversity and antibacterial activity of antinobacteria from the wheat rhizosphere soil.</title>
        <authorList>
            <person name="Sun T."/>
        </authorList>
    </citation>
    <scope>NUCLEOTIDE SEQUENCE [LARGE SCALE GENOMIC DNA]</scope>
    <source>
        <strain evidence="3 4">SJ-23</strain>
    </source>
</reference>
<dbReference type="InterPro" id="IPR050275">
    <property type="entry name" value="PGM_Phosphatase"/>
</dbReference>
<dbReference type="InterPro" id="IPR013078">
    <property type="entry name" value="His_Pase_superF_clade-1"/>
</dbReference>
<dbReference type="RefSeq" id="WP_122938125.1">
    <property type="nucleotide sequence ID" value="NZ_JBHSNT010000044.1"/>
</dbReference>
<name>A0A3M8A4A7_9MICO</name>
<dbReference type="OrthoDB" id="4697614at2"/>
<comment type="caution">
    <text evidence="3">The sequence shown here is derived from an EMBL/GenBank/DDBJ whole genome shotgun (WGS) entry which is preliminary data.</text>
</comment>
<feature type="binding site" evidence="2">
    <location>
        <position position="58"/>
    </location>
    <ligand>
        <name>substrate</name>
    </ligand>
</feature>
<protein>
    <submittedName>
        <fullName evidence="3">Histidine phosphatase family protein</fullName>
    </submittedName>
</protein>
<evidence type="ECO:0000313" key="3">
    <source>
        <dbReference type="EMBL" id="RNB45415.1"/>
    </source>
</evidence>
<dbReference type="AlphaFoldDB" id="A0A3M8A4A7"/>
<dbReference type="PANTHER" id="PTHR48100">
    <property type="entry name" value="BROAD-SPECIFICITY PHOSPHATASE YOR283W-RELATED"/>
    <property type="match status" value="1"/>
</dbReference>
<dbReference type="PANTHER" id="PTHR48100:SF1">
    <property type="entry name" value="HISTIDINE PHOSPHATASE FAMILY PROTEIN-RELATED"/>
    <property type="match status" value="1"/>
</dbReference>